<sequence length="93" mass="9377">MMRAVFGALAVAGALVTAPSAYAAQGSVVMDGSVLRDPVGCLEATAGRPQLTVENHTDATVTVYSRPGCRGEVTAVLTPSQIATTNGASLQIS</sequence>
<reference evidence="2 3" key="1">
    <citation type="submission" date="2024-06" db="EMBL/GenBank/DDBJ databases">
        <title>The Natural Products Discovery Center: Release of the First 8490 Sequenced Strains for Exploring Actinobacteria Biosynthetic Diversity.</title>
        <authorList>
            <person name="Kalkreuter E."/>
            <person name="Kautsar S.A."/>
            <person name="Yang D."/>
            <person name="Bader C.D."/>
            <person name="Teijaro C.N."/>
            <person name="Fluegel L."/>
            <person name="Davis C.M."/>
            <person name="Simpson J.R."/>
            <person name="Lauterbach L."/>
            <person name="Steele A.D."/>
            <person name="Gui C."/>
            <person name="Meng S."/>
            <person name="Li G."/>
            <person name="Viehrig K."/>
            <person name="Ye F."/>
            <person name="Su P."/>
            <person name="Kiefer A.F."/>
            <person name="Nichols A."/>
            <person name="Cepeda A.J."/>
            <person name="Yan W."/>
            <person name="Fan B."/>
            <person name="Jiang Y."/>
            <person name="Adhikari A."/>
            <person name="Zheng C.-J."/>
            <person name="Schuster L."/>
            <person name="Cowan T.M."/>
            <person name="Smanski M.J."/>
            <person name="Chevrette M.G."/>
            <person name="De Carvalho L.P.S."/>
            <person name="Shen B."/>
        </authorList>
    </citation>
    <scope>NUCLEOTIDE SEQUENCE [LARGE SCALE GENOMIC DNA]</scope>
    <source>
        <strain evidence="2 3">NPDC050403</strain>
    </source>
</reference>
<evidence type="ECO:0000313" key="3">
    <source>
        <dbReference type="Proteomes" id="UP001551695"/>
    </source>
</evidence>
<organism evidence="2 3">
    <name type="scientific">Nocardia aurea</name>
    <dbReference type="NCBI Taxonomy" id="2144174"/>
    <lineage>
        <taxon>Bacteria</taxon>
        <taxon>Bacillati</taxon>
        <taxon>Actinomycetota</taxon>
        <taxon>Actinomycetes</taxon>
        <taxon>Mycobacteriales</taxon>
        <taxon>Nocardiaceae</taxon>
        <taxon>Nocardia</taxon>
    </lineage>
</organism>
<keyword evidence="1" id="KW-0732">Signal</keyword>
<proteinExistence type="predicted"/>
<evidence type="ECO:0008006" key="4">
    <source>
        <dbReference type="Google" id="ProtNLM"/>
    </source>
</evidence>
<dbReference type="EMBL" id="JBFAKC010000001">
    <property type="protein sequence ID" value="MEV0706526.1"/>
    <property type="molecule type" value="Genomic_DNA"/>
</dbReference>
<keyword evidence="3" id="KW-1185">Reference proteome</keyword>
<evidence type="ECO:0000313" key="2">
    <source>
        <dbReference type="EMBL" id="MEV0706526.1"/>
    </source>
</evidence>
<feature type="chain" id="PRO_5045807763" description="Secreted protein" evidence="1">
    <location>
        <begin position="24"/>
        <end position="93"/>
    </location>
</feature>
<feature type="signal peptide" evidence="1">
    <location>
        <begin position="1"/>
        <end position="23"/>
    </location>
</feature>
<dbReference type="RefSeq" id="WP_357779772.1">
    <property type="nucleotide sequence ID" value="NZ_JBFAKC010000001.1"/>
</dbReference>
<name>A0ABV3FM98_9NOCA</name>
<dbReference type="Proteomes" id="UP001551695">
    <property type="component" value="Unassembled WGS sequence"/>
</dbReference>
<evidence type="ECO:0000256" key="1">
    <source>
        <dbReference type="SAM" id="SignalP"/>
    </source>
</evidence>
<protein>
    <recommendedName>
        <fullName evidence="4">Secreted protein</fullName>
    </recommendedName>
</protein>
<comment type="caution">
    <text evidence="2">The sequence shown here is derived from an EMBL/GenBank/DDBJ whole genome shotgun (WGS) entry which is preliminary data.</text>
</comment>
<gene>
    <name evidence="2" type="ORF">AB0I48_03085</name>
</gene>
<accession>A0ABV3FM98</accession>